<dbReference type="RefSeq" id="WP_059743517.1">
    <property type="nucleotide sequence ID" value="NZ_LRDC01000001.1"/>
</dbReference>
<dbReference type="Proteomes" id="UP000055702">
    <property type="component" value="Unassembled WGS sequence"/>
</dbReference>
<dbReference type="SUPFAM" id="SSF55729">
    <property type="entry name" value="Acyl-CoA N-acyltransferases (Nat)"/>
    <property type="match status" value="1"/>
</dbReference>
<gene>
    <name evidence="1" type="ORF">AWJ07_00410</name>
</gene>
<sequence length="179" mass="20835">MLRFEHCNVKTCTNELLALGQADMKMWYIFEWLDKHEELQNGTQAEIIKLYVNDELVGYSLFENFEARADKVTCHQGVNYKELGIIHFVTVIEHRNKGYATLLANALLKNIIEPMLARYKDFHVYVIATGRAVPLMERTNIPPKHLIKQFYSDLSFEEKVVNYLRKQEQNVLNAVAGEI</sequence>
<organism evidence="1">
    <name type="scientific">Shewanella frigidimarina</name>
    <dbReference type="NCBI Taxonomy" id="56812"/>
    <lineage>
        <taxon>Bacteria</taxon>
        <taxon>Pseudomonadati</taxon>
        <taxon>Pseudomonadota</taxon>
        <taxon>Gammaproteobacteria</taxon>
        <taxon>Alteromonadales</taxon>
        <taxon>Shewanellaceae</taxon>
        <taxon>Shewanella</taxon>
    </lineage>
</organism>
<comment type="caution">
    <text evidence="1">The sequence shown here is derived from an EMBL/GenBank/DDBJ whole genome shotgun (WGS) entry which is preliminary data.</text>
</comment>
<dbReference type="InterPro" id="IPR016181">
    <property type="entry name" value="Acyl_CoA_acyltransferase"/>
</dbReference>
<name>A0A106C2J5_SHEFR</name>
<proteinExistence type="predicted"/>
<evidence type="ECO:0000313" key="1">
    <source>
        <dbReference type="EMBL" id="KVX03078.1"/>
    </source>
</evidence>
<dbReference type="EMBL" id="LRDC01000001">
    <property type="protein sequence ID" value="KVX03078.1"/>
    <property type="molecule type" value="Genomic_DNA"/>
</dbReference>
<dbReference type="AlphaFoldDB" id="A0A106C2J5"/>
<protein>
    <recommendedName>
        <fullName evidence="3">N-acetyltransferase domain-containing protein</fullName>
    </recommendedName>
</protein>
<evidence type="ECO:0000313" key="2">
    <source>
        <dbReference type="Proteomes" id="UP000055702"/>
    </source>
</evidence>
<evidence type="ECO:0008006" key="3">
    <source>
        <dbReference type="Google" id="ProtNLM"/>
    </source>
</evidence>
<accession>A0A106C2J5</accession>
<reference evidence="1 2" key="1">
    <citation type="submission" date="2016-01" db="EMBL/GenBank/DDBJ databases">
        <title>Draft genome of the antarctic isolate Shewanella frigidimarina Ag06-30.</title>
        <authorList>
            <person name="Parmeciano Di Noto G."/>
            <person name="Vazquez S."/>
            <person name="Mac Cormack W."/>
            <person name="Iriarte A."/>
            <person name="Quiroga C."/>
        </authorList>
    </citation>
    <scope>NUCLEOTIDE SEQUENCE [LARGE SCALE GENOMIC DNA]</scope>
    <source>
        <strain evidence="1 2">Ag06-30</strain>
    </source>
</reference>